<reference evidence="1 2" key="1">
    <citation type="submission" date="2018-11" db="EMBL/GenBank/DDBJ databases">
        <authorList>
            <person name="Criscuolo A."/>
        </authorList>
    </citation>
    <scope>NUCLEOTIDE SEQUENCE [LARGE SCALE GENOMIC DNA]</scope>
    <source>
        <strain evidence="1">ATB-66</strain>
    </source>
</reference>
<dbReference type="EMBL" id="UXAV01000043">
    <property type="protein sequence ID" value="VDC32042.1"/>
    <property type="molecule type" value="Genomic_DNA"/>
</dbReference>
<accession>A0A3P5XMM3</accession>
<proteinExistence type="predicted"/>
<protein>
    <submittedName>
        <fullName evidence="1">Uncharacterized protein</fullName>
    </submittedName>
</protein>
<sequence>MATYQELTGMVIGINNLSVGPYQETGCYKLVSLDMGYGTIVNFVVAPNTYFVDNVVVGVDDRVSGFYTTNEASPHIYPPSHNARVVSKYRSDRIVKVDYFDNQLVSSDGLLKINIGPNTKIILQNGQPFTGSLTNRELIVVYGESTRSLPAQTTPSQIVVLCS</sequence>
<dbReference type="AlphaFoldDB" id="A0A3P5XMM3"/>
<organism evidence="1 2">
    <name type="scientific">Filibacter tadaridae</name>
    <dbReference type="NCBI Taxonomy" id="2483811"/>
    <lineage>
        <taxon>Bacteria</taxon>
        <taxon>Bacillati</taxon>
        <taxon>Bacillota</taxon>
        <taxon>Bacilli</taxon>
        <taxon>Bacillales</taxon>
        <taxon>Caryophanaceae</taxon>
        <taxon>Filibacter</taxon>
    </lineage>
</organism>
<keyword evidence="2" id="KW-1185">Reference proteome</keyword>
<name>A0A3P5XMM3_9BACL</name>
<dbReference type="OrthoDB" id="1684927at2"/>
<evidence type="ECO:0000313" key="1">
    <source>
        <dbReference type="EMBL" id="VDC32042.1"/>
    </source>
</evidence>
<gene>
    <name evidence="1" type="ORF">FILTAD_02569</name>
</gene>
<dbReference type="Proteomes" id="UP000270468">
    <property type="component" value="Unassembled WGS sequence"/>
</dbReference>
<dbReference type="RefSeq" id="WP_124071380.1">
    <property type="nucleotide sequence ID" value="NZ_CBCRXF010000008.1"/>
</dbReference>
<evidence type="ECO:0000313" key="2">
    <source>
        <dbReference type="Proteomes" id="UP000270468"/>
    </source>
</evidence>